<evidence type="ECO:0000256" key="1">
    <source>
        <dbReference type="SAM" id="SignalP"/>
    </source>
</evidence>
<keyword evidence="3" id="KW-1185">Reference proteome</keyword>
<dbReference type="AlphaFoldDB" id="A0AA36GQ04"/>
<dbReference type="Proteomes" id="UP001176961">
    <property type="component" value="Unassembled WGS sequence"/>
</dbReference>
<keyword evidence="1" id="KW-0732">Signal</keyword>
<evidence type="ECO:0000313" key="3">
    <source>
        <dbReference type="Proteomes" id="UP001176961"/>
    </source>
</evidence>
<sequence length="132" mass="14904">MWLIILLFLIATIPPTADASDVGATMKLSCMYAYASKLPENHRFWAKVRLMKKNGTSGGATLDEQKQINSDREPHMQFTMSANDIKDPKDLYIDIKHNCVQNHTTTYQVKDVDVEMDSNNPTVKDVGTIFLP</sequence>
<feature type="chain" id="PRO_5041248752" evidence="1">
    <location>
        <begin position="20"/>
        <end position="132"/>
    </location>
</feature>
<reference evidence="2" key="1">
    <citation type="submission" date="2023-07" db="EMBL/GenBank/DDBJ databases">
        <authorList>
            <consortium name="CYATHOMIX"/>
        </authorList>
    </citation>
    <scope>NUCLEOTIDE SEQUENCE</scope>
    <source>
        <strain evidence="2">N/A</strain>
    </source>
</reference>
<evidence type="ECO:0000313" key="2">
    <source>
        <dbReference type="EMBL" id="CAJ0596078.1"/>
    </source>
</evidence>
<proteinExistence type="predicted"/>
<name>A0AA36GQ04_CYLNA</name>
<comment type="caution">
    <text evidence="2">The sequence shown here is derived from an EMBL/GenBank/DDBJ whole genome shotgun (WGS) entry which is preliminary data.</text>
</comment>
<protein>
    <submittedName>
        <fullName evidence="2">Uncharacterized protein</fullName>
    </submittedName>
</protein>
<dbReference type="EMBL" id="CATQJL010000112">
    <property type="protein sequence ID" value="CAJ0596078.1"/>
    <property type="molecule type" value="Genomic_DNA"/>
</dbReference>
<accession>A0AA36GQ04</accession>
<organism evidence="2 3">
    <name type="scientific">Cylicocyclus nassatus</name>
    <name type="common">Nematode worm</name>
    <dbReference type="NCBI Taxonomy" id="53992"/>
    <lineage>
        <taxon>Eukaryota</taxon>
        <taxon>Metazoa</taxon>
        <taxon>Ecdysozoa</taxon>
        <taxon>Nematoda</taxon>
        <taxon>Chromadorea</taxon>
        <taxon>Rhabditida</taxon>
        <taxon>Rhabditina</taxon>
        <taxon>Rhabditomorpha</taxon>
        <taxon>Strongyloidea</taxon>
        <taxon>Strongylidae</taxon>
        <taxon>Cylicocyclus</taxon>
    </lineage>
</organism>
<gene>
    <name evidence="2" type="ORF">CYNAS_LOCUS8061</name>
</gene>
<feature type="signal peptide" evidence="1">
    <location>
        <begin position="1"/>
        <end position="19"/>
    </location>
</feature>